<sequence length="197" mass="22124">MIVRHPDNDRQVGYMSEPMADQVQHACGVRPPVEAPSQLQCDDPHIDESLHAFLLVEDHPLFIHGFRSAIERMFPHARLDIAGTGAAAQSLMLSQDYDLVFLDLHIPEISGFAVLEELRRRRVVQPVVIITGQVDSIIVDKARRLGALGAISKRIDLSRLAGLCVKLLDGQTIFEEGREWQEAPWRCWITVCRTAVV</sequence>
<feature type="modified residue" description="4-aspartylphosphate" evidence="1">
    <location>
        <position position="103"/>
    </location>
</feature>
<keyword evidence="4" id="KW-1185">Reference proteome</keyword>
<protein>
    <recommendedName>
        <fullName evidence="2">Response regulatory domain-containing protein</fullName>
    </recommendedName>
</protein>
<dbReference type="RefSeq" id="WP_344804452.1">
    <property type="nucleotide sequence ID" value="NZ_BAABBO010000007.1"/>
</dbReference>
<organism evidence="3 4">
    <name type="scientific">Allohahella marinimesophila</name>
    <dbReference type="NCBI Taxonomy" id="1054972"/>
    <lineage>
        <taxon>Bacteria</taxon>
        <taxon>Pseudomonadati</taxon>
        <taxon>Pseudomonadota</taxon>
        <taxon>Gammaproteobacteria</taxon>
        <taxon>Oceanospirillales</taxon>
        <taxon>Hahellaceae</taxon>
        <taxon>Allohahella</taxon>
    </lineage>
</organism>
<keyword evidence="1" id="KW-0597">Phosphoprotein</keyword>
<reference evidence="4" key="1">
    <citation type="journal article" date="2019" name="Int. J. Syst. Evol. Microbiol.">
        <title>The Global Catalogue of Microorganisms (GCM) 10K type strain sequencing project: providing services to taxonomists for standard genome sequencing and annotation.</title>
        <authorList>
            <consortium name="The Broad Institute Genomics Platform"/>
            <consortium name="The Broad Institute Genome Sequencing Center for Infectious Disease"/>
            <person name="Wu L."/>
            <person name="Ma J."/>
        </authorList>
    </citation>
    <scope>NUCLEOTIDE SEQUENCE [LARGE SCALE GENOMIC DNA]</scope>
    <source>
        <strain evidence="4">JCM 17555</strain>
    </source>
</reference>
<name>A0ABP7NZ62_9GAMM</name>
<proteinExistence type="predicted"/>
<dbReference type="CDD" id="cd17535">
    <property type="entry name" value="REC_NarL-like"/>
    <property type="match status" value="1"/>
</dbReference>
<evidence type="ECO:0000259" key="2">
    <source>
        <dbReference type="PROSITE" id="PS50110"/>
    </source>
</evidence>
<dbReference type="PROSITE" id="PS50110">
    <property type="entry name" value="RESPONSE_REGULATORY"/>
    <property type="match status" value="1"/>
</dbReference>
<gene>
    <name evidence="3" type="ORF">GCM10022278_12720</name>
</gene>
<evidence type="ECO:0000313" key="3">
    <source>
        <dbReference type="EMBL" id="GAA3955607.1"/>
    </source>
</evidence>
<evidence type="ECO:0000256" key="1">
    <source>
        <dbReference type="PROSITE-ProRule" id="PRU00169"/>
    </source>
</evidence>
<dbReference type="EMBL" id="BAABBO010000007">
    <property type="protein sequence ID" value="GAA3955607.1"/>
    <property type="molecule type" value="Genomic_DNA"/>
</dbReference>
<dbReference type="Proteomes" id="UP001501337">
    <property type="component" value="Unassembled WGS sequence"/>
</dbReference>
<dbReference type="InterPro" id="IPR011006">
    <property type="entry name" value="CheY-like_superfamily"/>
</dbReference>
<feature type="domain" description="Response regulatory" evidence="2">
    <location>
        <begin position="52"/>
        <end position="168"/>
    </location>
</feature>
<dbReference type="InterPro" id="IPR051015">
    <property type="entry name" value="EvgA-like"/>
</dbReference>
<evidence type="ECO:0000313" key="4">
    <source>
        <dbReference type="Proteomes" id="UP001501337"/>
    </source>
</evidence>
<dbReference type="InterPro" id="IPR001789">
    <property type="entry name" value="Sig_transdc_resp-reg_receiver"/>
</dbReference>
<comment type="caution">
    <text evidence="3">The sequence shown here is derived from an EMBL/GenBank/DDBJ whole genome shotgun (WGS) entry which is preliminary data.</text>
</comment>
<dbReference type="Pfam" id="PF00072">
    <property type="entry name" value="Response_reg"/>
    <property type="match status" value="1"/>
</dbReference>
<accession>A0ABP7NZ62</accession>
<dbReference type="PANTHER" id="PTHR45566">
    <property type="entry name" value="HTH-TYPE TRANSCRIPTIONAL REGULATOR YHJB-RELATED"/>
    <property type="match status" value="1"/>
</dbReference>
<dbReference type="SMART" id="SM00448">
    <property type="entry name" value="REC"/>
    <property type="match status" value="1"/>
</dbReference>
<dbReference type="PANTHER" id="PTHR45566:SF1">
    <property type="entry name" value="HTH-TYPE TRANSCRIPTIONAL REGULATOR YHJB-RELATED"/>
    <property type="match status" value="1"/>
</dbReference>
<dbReference type="Gene3D" id="3.40.50.2300">
    <property type="match status" value="1"/>
</dbReference>
<dbReference type="SUPFAM" id="SSF52172">
    <property type="entry name" value="CheY-like"/>
    <property type="match status" value="1"/>
</dbReference>
<dbReference type="InterPro" id="IPR058245">
    <property type="entry name" value="NreC/VraR/RcsB-like_REC"/>
</dbReference>